<gene>
    <name evidence="1" type="ORF">CEXT_60541</name>
</gene>
<dbReference type="EMBL" id="BPLR01008763">
    <property type="protein sequence ID" value="GIY27025.1"/>
    <property type="molecule type" value="Genomic_DNA"/>
</dbReference>
<evidence type="ECO:0000313" key="1">
    <source>
        <dbReference type="EMBL" id="GIY27025.1"/>
    </source>
</evidence>
<protein>
    <submittedName>
        <fullName evidence="1">Uncharacterized protein</fullName>
    </submittedName>
</protein>
<reference evidence="1 2" key="1">
    <citation type="submission" date="2021-06" db="EMBL/GenBank/DDBJ databases">
        <title>Caerostris extrusa draft genome.</title>
        <authorList>
            <person name="Kono N."/>
            <person name="Arakawa K."/>
        </authorList>
    </citation>
    <scope>NUCLEOTIDE SEQUENCE [LARGE SCALE GENOMIC DNA]</scope>
</reference>
<organism evidence="1 2">
    <name type="scientific">Caerostris extrusa</name>
    <name type="common">Bark spider</name>
    <name type="synonym">Caerostris bankana</name>
    <dbReference type="NCBI Taxonomy" id="172846"/>
    <lineage>
        <taxon>Eukaryota</taxon>
        <taxon>Metazoa</taxon>
        <taxon>Ecdysozoa</taxon>
        <taxon>Arthropoda</taxon>
        <taxon>Chelicerata</taxon>
        <taxon>Arachnida</taxon>
        <taxon>Araneae</taxon>
        <taxon>Araneomorphae</taxon>
        <taxon>Entelegynae</taxon>
        <taxon>Araneoidea</taxon>
        <taxon>Araneidae</taxon>
        <taxon>Caerostris</taxon>
    </lineage>
</organism>
<evidence type="ECO:0000313" key="2">
    <source>
        <dbReference type="Proteomes" id="UP001054945"/>
    </source>
</evidence>
<accession>A0AAV4S000</accession>
<dbReference type="Proteomes" id="UP001054945">
    <property type="component" value="Unassembled WGS sequence"/>
</dbReference>
<feature type="non-terminal residue" evidence="1">
    <location>
        <position position="1"/>
    </location>
</feature>
<sequence length="12" mass="1593">FYFKDYVLRRSV</sequence>
<keyword evidence="2" id="KW-1185">Reference proteome</keyword>
<proteinExistence type="predicted"/>
<comment type="caution">
    <text evidence="1">The sequence shown here is derived from an EMBL/GenBank/DDBJ whole genome shotgun (WGS) entry which is preliminary data.</text>
</comment>
<name>A0AAV4S000_CAEEX</name>